<dbReference type="EMBL" id="JBAMMX010000023">
    <property type="protein sequence ID" value="KAK6917633.1"/>
    <property type="molecule type" value="Genomic_DNA"/>
</dbReference>
<feature type="non-terminal residue" evidence="1">
    <location>
        <position position="85"/>
    </location>
</feature>
<protein>
    <submittedName>
        <fullName evidence="1">Uncharacterized protein</fullName>
    </submittedName>
</protein>
<reference evidence="1 2" key="1">
    <citation type="submission" date="2023-12" db="EMBL/GenBank/DDBJ databases">
        <title>A high-quality genome assembly for Dillenia turbinata (Dilleniales).</title>
        <authorList>
            <person name="Chanderbali A."/>
        </authorList>
    </citation>
    <scope>NUCLEOTIDE SEQUENCE [LARGE SCALE GENOMIC DNA]</scope>
    <source>
        <strain evidence="1">LSX21</strain>
        <tissue evidence="1">Leaf</tissue>
    </source>
</reference>
<evidence type="ECO:0000313" key="2">
    <source>
        <dbReference type="Proteomes" id="UP001370490"/>
    </source>
</evidence>
<dbReference type="Proteomes" id="UP001370490">
    <property type="component" value="Unassembled WGS sequence"/>
</dbReference>
<evidence type="ECO:0000313" key="1">
    <source>
        <dbReference type="EMBL" id="KAK6917633.1"/>
    </source>
</evidence>
<accession>A0AAN8UIY1</accession>
<keyword evidence="2" id="KW-1185">Reference proteome</keyword>
<name>A0AAN8UIY1_9MAGN</name>
<dbReference type="AlphaFoldDB" id="A0AAN8UIY1"/>
<gene>
    <name evidence="1" type="ORF">RJ641_018384</name>
</gene>
<organism evidence="1 2">
    <name type="scientific">Dillenia turbinata</name>
    <dbReference type="NCBI Taxonomy" id="194707"/>
    <lineage>
        <taxon>Eukaryota</taxon>
        <taxon>Viridiplantae</taxon>
        <taxon>Streptophyta</taxon>
        <taxon>Embryophyta</taxon>
        <taxon>Tracheophyta</taxon>
        <taxon>Spermatophyta</taxon>
        <taxon>Magnoliopsida</taxon>
        <taxon>eudicotyledons</taxon>
        <taxon>Gunneridae</taxon>
        <taxon>Pentapetalae</taxon>
        <taxon>Dilleniales</taxon>
        <taxon>Dilleniaceae</taxon>
        <taxon>Dillenia</taxon>
    </lineage>
</organism>
<sequence length="85" mass="9516">MDKLDTLFSVVLSVTMAPVSNVACKHLFSLFYGTPCISRQSIGELYLWEDCDTYIFQMGSNIDMKNLIGEASCRICQESFSTTVT</sequence>
<comment type="caution">
    <text evidence="1">The sequence shown here is derived from an EMBL/GenBank/DDBJ whole genome shotgun (WGS) entry which is preliminary data.</text>
</comment>
<proteinExistence type="predicted"/>